<proteinExistence type="predicted"/>
<dbReference type="Proteomes" id="UP001168423">
    <property type="component" value="Unassembled WGS sequence"/>
</dbReference>
<gene>
    <name evidence="2" type="ORF">FGW20_11330</name>
</gene>
<accession>A0ABT8M4U2</accession>
<evidence type="ECO:0000256" key="1">
    <source>
        <dbReference type="SAM" id="MobiDB-lite"/>
    </source>
</evidence>
<keyword evidence="3" id="KW-1185">Reference proteome</keyword>
<evidence type="ECO:0000313" key="3">
    <source>
        <dbReference type="Proteomes" id="UP001168423"/>
    </source>
</evidence>
<sequence>MDDLEKRVLEDLKAAVRREDDLEPAEDAVGDADEVPVNGGERQDLVCRGDVRLVDLDFQDRRRIGALLCKTMGDPDLRGDSSPVLADILPENNIVLCRGKGGVHCGRSSPLHPKNCGDAYFPK</sequence>
<reference evidence="2" key="1">
    <citation type="submission" date="2019-05" db="EMBL/GenBank/DDBJ databases">
        <title>Isolation and characterization of methanogens from the cold seep sediment at Four-Way Closure Ridge.</title>
        <authorList>
            <person name="You Y.-T."/>
            <person name="Chen S.-C."/>
            <person name="Zhang W.-L."/>
            <person name="Lai M.-C."/>
        </authorList>
    </citation>
    <scope>NUCLEOTIDE SEQUENCE</scope>
    <source>
        <strain evidence="2">FWC-SCC3</strain>
    </source>
</reference>
<organism evidence="2 3">
    <name type="scientific">Methanoculleus methanifontis</name>
    <dbReference type="NCBI Taxonomy" id="2584086"/>
    <lineage>
        <taxon>Archaea</taxon>
        <taxon>Methanobacteriati</taxon>
        <taxon>Methanobacteriota</taxon>
        <taxon>Stenosarchaea group</taxon>
        <taxon>Methanomicrobia</taxon>
        <taxon>Methanomicrobiales</taxon>
        <taxon>Methanomicrobiaceae</taxon>
        <taxon>Methanoculleus</taxon>
    </lineage>
</organism>
<feature type="compositionally biased region" description="Acidic residues" evidence="1">
    <location>
        <begin position="21"/>
        <end position="34"/>
    </location>
</feature>
<evidence type="ECO:0000313" key="2">
    <source>
        <dbReference type="EMBL" id="MDN7013614.1"/>
    </source>
</evidence>
<comment type="caution">
    <text evidence="2">The sequence shown here is derived from an EMBL/GenBank/DDBJ whole genome shotgun (WGS) entry which is preliminary data.</text>
</comment>
<protein>
    <submittedName>
        <fullName evidence="2">Uncharacterized protein</fullName>
    </submittedName>
</protein>
<feature type="region of interest" description="Disordered" evidence="1">
    <location>
        <begin position="19"/>
        <end position="39"/>
    </location>
</feature>
<name>A0ABT8M4U2_9EURY</name>
<dbReference type="RefSeq" id="WP_301678214.1">
    <property type="nucleotide sequence ID" value="NZ_VCYI01000016.1"/>
</dbReference>
<dbReference type="EMBL" id="VCYI01000016">
    <property type="protein sequence ID" value="MDN7013614.1"/>
    <property type="molecule type" value="Genomic_DNA"/>
</dbReference>